<dbReference type="Gene3D" id="3.40.50.1820">
    <property type="entry name" value="alpha/beta hydrolase"/>
    <property type="match status" value="1"/>
</dbReference>
<dbReference type="InterPro" id="IPR029058">
    <property type="entry name" value="AB_hydrolase_fold"/>
</dbReference>
<evidence type="ECO:0000313" key="3">
    <source>
        <dbReference type="EMBL" id="TWP50663.1"/>
    </source>
</evidence>
<evidence type="ECO:0000256" key="1">
    <source>
        <dbReference type="ARBA" id="ARBA00022801"/>
    </source>
</evidence>
<gene>
    <name evidence="3" type="ORF">FKR81_18795</name>
</gene>
<dbReference type="Proteomes" id="UP000316639">
    <property type="component" value="Unassembled WGS sequence"/>
</dbReference>
<reference evidence="3 4" key="1">
    <citation type="submission" date="2019-07" db="EMBL/GenBank/DDBJ databases">
        <title>Lentzea xizangensis sp. nov., isolated from Qinghai-Tibetan Plateau Soils.</title>
        <authorList>
            <person name="Huang J."/>
        </authorList>
    </citation>
    <scope>NUCLEOTIDE SEQUENCE [LARGE SCALE GENOMIC DNA]</scope>
    <source>
        <strain evidence="3 4">FXJ1.1311</strain>
    </source>
</reference>
<accession>A0A563ESN6</accession>
<dbReference type="Pfam" id="PF12697">
    <property type="entry name" value="Abhydrolase_6"/>
    <property type="match status" value="1"/>
</dbReference>
<protein>
    <submittedName>
        <fullName evidence="3">Alpha/beta hydrolase</fullName>
    </submittedName>
</protein>
<name>A0A563ESN6_9PSEU</name>
<dbReference type="PANTHER" id="PTHR43798:SF31">
    <property type="entry name" value="AB HYDROLASE SUPERFAMILY PROTEIN YCLE"/>
    <property type="match status" value="1"/>
</dbReference>
<dbReference type="EMBL" id="VOBR01000011">
    <property type="protein sequence ID" value="TWP50663.1"/>
    <property type="molecule type" value="Genomic_DNA"/>
</dbReference>
<proteinExistence type="predicted"/>
<dbReference type="AlphaFoldDB" id="A0A563ESN6"/>
<evidence type="ECO:0000259" key="2">
    <source>
        <dbReference type="Pfam" id="PF12697"/>
    </source>
</evidence>
<comment type="caution">
    <text evidence="3">The sequence shown here is derived from an EMBL/GenBank/DDBJ whole genome shotgun (WGS) entry which is preliminary data.</text>
</comment>
<dbReference type="OrthoDB" id="63519at2"/>
<keyword evidence="4" id="KW-1185">Reference proteome</keyword>
<organism evidence="3 4">
    <name type="scientific">Lentzea tibetensis</name>
    <dbReference type="NCBI Taxonomy" id="2591470"/>
    <lineage>
        <taxon>Bacteria</taxon>
        <taxon>Bacillati</taxon>
        <taxon>Actinomycetota</taxon>
        <taxon>Actinomycetes</taxon>
        <taxon>Pseudonocardiales</taxon>
        <taxon>Pseudonocardiaceae</taxon>
        <taxon>Lentzea</taxon>
    </lineage>
</organism>
<evidence type="ECO:0000313" key="4">
    <source>
        <dbReference type="Proteomes" id="UP000316639"/>
    </source>
</evidence>
<dbReference type="RefSeq" id="WP_146353383.1">
    <property type="nucleotide sequence ID" value="NZ_VOBR01000011.1"/>
</dbReference>
<dbReference type="GO" id="GO:0016787">
    <property type="term" value="F:hydrolase activity"/>
    <property type="evidence" value="ECO:0007669"/>
    <property type="project" value="UniProtKB-KW"/>
</dbReference>
<feature type="domain" description="AB hydrolase-1" evidence="2">
    <location>
        <begin position="25"/>
        <end position="254"/>
    </location>
</feature>
<dbReference type="GO" id="GO:0016020">
    <property type="term" value="C:membrane"/>
    <property type="evidence" value="ECO:0007669"/>
    <property type="project" value="TreeGrafter"/>
</dbReference>
<dbReference type="SUPFAM" id="SSF53474">
    <property type="entry name" value="alpha/beta-Hydrolases"/>
    <property type="match status" value="1"/>
</dbReference>
<dbReference type="InterPro" id="IPR050266">
    <property type="entry name" value="AB_hydrolase_sf"/>
</dbReference>
<dbReference type="PANTHER" id="PTHR43798">
    <property type="entry name" value="MONOACYLGLYCEROL LIPASE"/>
    <property type="match status" value="1"/>
</dbReference>
<sequence length="262" mass="27900">MTATTTASRDGTPIAYWTTGRGPALVLVHGVTGDHTRWHAVLPLLEPHATVHTVDRRGRGGSGDTTDYALEQEAADIAAVVDAVAGDTGRQVDLLGHSYGAICALEASLLTNGVRRLVLYEPGIGVPKPGGFTDRMAELLAQNRRDEILTGLFELIEMPSEQQEIARSLPSWPGRVAAAHTVVRELRANDRYSFDAARFAELTTPTLLLAGGDSPPDETVSTEALAKALPNARVTTMAGQGHVAMLTAPRLFASEVLGFLRS</sequence>
<keyword evidence="1 3" id="KW-0378">Hydrolase</keyword>
<dbReference type="InterPro" id="IPR000073">
    <property type="entry name" value="AB_hydrolase_1"/>
</dbReference>